<gene>
    <name evidence="7" type="ORF">TTRE_0000736301</name>
</gene>
<feature type="compositionally biased region" description="Basic and acidic residues" evidence="5">
    <location>
        <begin position="81"/>
        <end position="92"/>
    </location>
</feature>
<protein>
    <submittedName>
        <fullName evidence="7">Protein SPEC3</fullName>
    </submittedName>
</protein>
<evidence type="ECO:0000313" key="7">
    <source>
        <dbReference type="EMBL" id="CDW59033.1"/>
    </source>
</evidence>
<evidence type="ECO:0000256" key="5">
    <source>
        <dbReference type="SAM" id="MobiDB-lite"/>
    </source>
</evidence>
<dbReference type="AlphaFoldDB" id="A0A077ZHB6"/>
<evidence type="ECO:0000256" key="6">
    <source>
        <dbReference type="SAM" id="Phobius"/>
    </source>
</evidence>
<dbReference type="GO" id="GO:0016020">
    <property type="term" value="C:membrane"/>
    <property type="evidence" value="ECO:0007669"/>
    <property type="project" value="UniProtKB-SubCell"/>
</dbReference>
<name>A0A077ZHB6_TRITR</name>
<keyword evidence="4 6" id="KW-0472">Membrane</keyword>
<dbReference type="Proteomes" id="UP000030665">
    <property type="component" value="Unassembled WGS sequence"/>
</dbReference>
<comment type="subcellular location">
    <subcellularLocation>
        <location evidence="1">Membrane</location>
        <topology evidence="1">Multi-pass membrane protein</topology>
    </subcellularLocation>
</comment>
<dbReference type="GO" id="GO:0019230">
    <property type="term" value="P:proprioception"/>
    <property type="evidence" value="ECO:0007669"/>
    <property type="project" value="TreeGrafter"/>
</dbReference>
<evidence type="ECO:0000256" key="2">
    <source>
        <dbReference type="ARBA" id="ARBA00022692"/>
    </source>
</evidence>
<dbReference type="PANTHER" id="PTHR21676">
    <property type="entry name" value="PROTEIN STUM"/>
    <property type="match status" value="1"/>
</dbReference>
<dbReference type="GO" id="GO:0050954">
    <property type="term" value="P:sensory perception of mechanical stimulus"/>
    <property type="evidence" value="ECO:0007669"/>
    <property type="project" value="TreeGrafter"/>
</dbReference>
<feature type="region of interest" description="Disordered" evidence="5">
    <location>
        <begin position="41"/>
        <end position="109"/>
    </location>
</feature>
<dbReference type="OrthoDB" id="361532at2759"/>
<evidence type="ECO:0000313" key="8">
    <source>
        <dbReference type="Proteomes" id="UP000030665"/>
    </source>
</evidence>
<feature type="transmembrane region" description="Helical" evidence="6">
    <location>
        <begin position="189"/>
        <end position="209"/>
    </location>
</feature>
<dbReference type="PANTHER" id="PTHR21676:SF7">
    <property type="entry name" value="PROTEIN SPEC3"/>
    <property type="match status" value="1"/>
</dbReference>
<feature type="region of interest" description="Disordered" evidence="5">
    <location>
        <begin position="257"/>
        <end position="286"/>
    </location>
</feature>
<proteinExistence type="predicted"/>
<dbReference type="GO" id="GO:0042330">
    <property type="term" value="P:taxis"/>
    <property type="evidence" value="ECO:0007669"/>
    <property type="project" value="TreeGrafter"/>
</dbReference>
<keyword evidence="3 6" id="KW-1133">Transmembrane helix</keyword>
<dbReference type="Pfam" id="PF15795">
    <property type="entry name" value="Spec3"/>
    <property type="match status" value="1"/>
</dbReference>
<feature type="compositionally biased region" description="Polar residues" evidence="5">
    <location>
        <begin position="257"/>
        <end position="266"/>
    </location>
</feature>
<evidence type="ECO:0000256" key="4">
    <source>
        <dbReference type="ARBA" id="ARBA00023136"/>
    </source>
</evidence>
<reference evidence="7" key="1">
    <citation type="submission" date="2014-01" db="EMBL/GenBank/DDBJ databases">
        <authorList>
            <person name="Aslett M."/>
        </authorList>
    </citation>
    <scope>NUCLEOTIDE SEQUENCE</scope>
</reference>
<keyword evidence="2 6" id="KW-0812">Transmembrane</keyword>
<dbReference type="InterPro" id="IPR026673">
    <property type="entry name" value="SPEC3/Stum"/>
</dbReference>
<feature type="transmembrane region" description="Helical" evidence="6">
    <location>
        <begin position="167"/>
        <end position="183"/>
    </location>
</feature>
<dbReference type="GO" id="GO:0071683">
    <property type="term" value="C:sensory dendrite"/>
    <property type="evidence" value="ECO:0007669"/>
    <property type="project" value="TreeGrafter"/>
</dbReference>
<reference evidence="7" key="2">
    <citation type="submission" date="2014-03" db="EMBL/GenBank/DDBJ databases">
        <title>The whipworm genome and dual-species transcriptomics of an intimate host-pathogen interaction.</title>
        <authorList>
            <person name="Foth B.J."/>
            <person name="Tsai I.J."/>
            <person name="Reid A.J."/>
            <person name="Bancroft A.J."/>
            <person name="Nichol S."/>
            <person name="Tracey A."/>
            <person name="Holroyd N."/>
            <person name="Cotton J.A."/>
            <person name="Stanley E.J."/>
            <person name="Zarowiecki M."/>
            <person name="Liu J.Z."/>
            <person name="Huckvale T."/>
            <person name="Cooper P.J."/>
            <person name="Grencis R.K."/>
            <person name="Berriman M."/>
        </authorList>
    </citation>
    <scope>NUCLEOTIDE SEQUENCE [LARGE SCALE GENOMIC DNA]</scope>
</reference>
<feature type="compositionally biased region" description="Polar residues" evidence="5">
    <location>
        <begin position="46"/>
        <end position="63"/>
    </location>
</feature>
<feature type="transmembrane region" description="Helical" evidence="6">
    <location>
        <begin position="127"/>
        <end position="155"/>
    </location>
</feature>
<dbReference type="EMBL" id="HG806484">
    <property type="protein sequence ID" value="CDW59033.1"/>
    <property type="molecule type" value="Genomic_DNA"/>
</dbReference>
<organism evidence="7 8">
    <name type="scientific">Trichuris trichiura</name>
    <name type="common">Whipworm</name>
    <name type="synonym">Trichocephalus trichiurus</name>
    <dbReference type="NCBI Taxonomy" id="36087"/>
    <lineage>
        <taxon>Eukaryota</taxon>
        <taxon>Metazoa</taxon>
        <taxon>Ecdysozoa</taxon>
        <taxon>Nematoda</taxon>
        <taxon>Enoplea</taxon>
        <taxon>Dorylaimia</taxon>
        <taxon>Trichinellida</taxon>
        <taxon>Trichuridae</taxon>
        <taxon>Trichuris</taxon>
    </lineage>
</organism>
<feature type="compositionally biased region" description="Basic and acidic residues" evidence="5">
    <location>
        <begin position="64"/>
        <end position="73"/>
    </location>
</feature>
<evidence type="ECO:0000256" key="3">
    <source>
        <dbReference type="ARBA" id="ARBA00022989"/>
    </source>
</evidence>
<sequence length="286" mass="31648">MKRCFPRRNALGKRTAKIAAESQMANGVCPKKPAPQVIGLTKLNDQRSSSTNKDTSIDVQNSDDNVKNNRSDNADSPGLKNDIELGHHRPAENPDITEQMTATGVPQGDRKTLNETPLYSSIPFLPLPVAIVSLLLNILLPGSGTILAGLAVAVVGKPRLMVQEGRVILSVVINICVGIFQFITTTFFLIGWFWSITWGGLMVMHAVTYRAERIANRRKAIDSFVKKARRKSVVTRRKTISQAWEQHCSAVVKFQPTPHQKQQTNLEAPKRKAKDLWSKAKSDMVG</sequence>
<accession>A0A077ZHB6</accession>
<keyword evidence="8" id="KW-1185">Reference proteome</keyword>
<evidence type="ECO:0000256" key="1">
    <source>
        <dbReference type="ARBA" id="ARBA00004141"/>
    </source>
</evidence>
<feature type="compositionally biased region" description="Basic and acidic residues" evidence="5">
    <location>
        <begin position="268"/>
        <end position="286"/>
    </location>
</feature>